<dbReference type="AlphaFoldDB" id="A0A914DKD8"/>
<sequence length="70" mass="8399">MSYQNIRICYICTDIREKVICFPWMNKYFVTTLYKIGIQAIRKRDVKLGRWGGKMVLSKIFEKFPSSKAW</sequence>
<proteinExistence type="predicted"/>
<reference evidence="2" key="1">
    <citation type="submission" date="2022-11" db="UniProtKB">
        <authorList>
            <consortium name="WormBaseParasite"/>
        </authorList>
    </citation>
    <scope>IDENTIFICATION</scope>
</reference>
<dbReference type="WBParaSite" id="ACRNAN_scaffold27854.g7541.t1">
    <property type="protein sequence ID" value="ACRNAN_scaffold27854.g7541.t1"/>
    <property type="gene ID" value="ACRNAN_scaffold27854.g7541"/>
</dbReference>
<dbReference type="Proteomes" id="UP000887540">
    <property type="component" value="Unplaced"/>
</dbReference>
<keyword evidence="1" id="KW-1185">Reference proteome</keyword>
<evidence type="ECO:0000313" key="2">
    <source>
        <dbReference type="WBParaSite" id="ACRNAN_scaffold27854.g7541.t1"/>
    </source>
</evidence>
<accession>A0A914DKD8</accession>
<evidence type="ECO:0000313" key="1">
    <source>
        <dbReference type="Proteomes" id="UP000887540"/>
    </source>
</evidence>
<name>A0A914DKD8_9BILA</name>
<protein>
    <submittedName>
        <fullName evidence="2">Uncharacterized protein</fullName>
    </submittedName>
</protein>
<organism evidence="1 2">
    <name type="scientific">Acrobeloides nanus</name>
    <dbReference type="NCBI Taxonomy" id="290746"/>
    <lineage>
        <taxon>Eukaryota</taxon>
        <taxon>Metazoa</taxon>
        <taxon>Ecdysozoa</taxon>
        <taxon>Nematoda</taxon>
        <taxon>Chromadorea</taxon>
        <taxon>Rhabditida</taxon>
        <taxon>Tylenchina</taxon>
        <taxon>Cephalobomorpha</taxon>
        <taxon>Cephaloboidea</taxon>
        <taxon>Cephalobidae</taxon>
        <taxon>Acrobeloides</taxon>
    </lineage>
</organism>